<reference evidence="2" key="1">
    <citation type="journal article" date="2022" name="Mol. Ecol. Resour.">
        <title>The genomes of chicory, endive, great burdock and yacon provide insights into Asteraceae palaeo-polyploidization history and plant inulin production.</title>
        <authorList>
            <person name="Fan W."/>
            <person name="Wang S."/>
            <person name="Wang H."/>
            <person name="Wang A."/>
            <person name="Jiang F."/>
            <person name="Liu H."/>
            <person name="Zhao H."/>
            <person name="Xu D."/>
            <person name="Zhang Y."/>
        </authorList>
    </citation>
    <scope>NUCLEOTIDE SEQUENCE [LARGE SCALE GENOMIC DNA]</scope>
    <source>
        <strain evidence="2">cv. Yunnan</strain>
    </source>
</reference>
<evidence type="ECO:0000313" key="1">
    <source>
        <dbReference type="EMBL" id="KAI3687185.1"/>
    </source>
</evidence>
<sequence length="143" mass="16807">MNIAQRGDDDVKNVNPEERFLVPLVQRYYKEEKLNLIIDGDLKKYVNSYSMKVFSNIAFQCLHHDRNQRPSMDLVLQRLEEALKLLEFEKSPELLREFKEWEPQYLSPGYSVEFSGIWIFSGAVGFNQVDPDDMEDIHELSSC</sequence>
<name>A0ACB8YNW6_9ASTR</name>
<proteinExistence type="predicted"/>
<keyword evidence="2" id="KW-1185">Reference proteome</keyword>
<evidence type="ECO:0000313" key="2">
    <source>
        <dbReference type="Proteomes" id="UP001056120"/>
    </source>
</evidence>
<dbReference type="Proteomes" id="UP001056120">
    <property type="component" value="Linkage Group LG27"/>
</dbReference>
<accession>A0ACB8YNW6</accession>
<comment type="caution">
    <text evidence="1">The sequence shown here is derived from an EMBL/GenBank/DDBJ whole genome shotgun (WGS) entry which is preliminary data.</text>
</comment>
<organism evidence="1 2">
    <name type="scientific">Smallanthus sonchifolius</name>
    <dbReference type="NCBI Taxonomy" id="185202"/>
    <lineage>
        <taxon>Eukaryota</taxon>
        <taxon>Viridiplantae</taxon>
        <taxon>Streptophyta</taxon>
        <taxon>Embryophyta</taxon>
        <taxon>Tracheophyta</taxon>
        <taxon>Spermatophyta</taxon>
        <taxon>Magnoliopsida</taxon>
        <taxon>eudicotyledons</taxon>
        <taxon>Gunneridae</taxon>
        <taxon>Pentapetalae</taxon>
        <taxon>asterids</taxon>
        <taxon>campanulids</taxon>
        <taxon>Asterales</taxon>
        <taxon>Asteraceae</taxon>
        <taxon>Asteroideae</taxon>
        <taxon>Heliantheae alliance</taxon>
        <taxon>Millerieae</taxon>
        <taxon>Smallanthus</taxon>
    </lineage>
</organism>
<dbReference type="EMBL" id="CM042044">
    <property type="protein sequence ID" value="KAI3687185.1"/>
    <property type="molecule type" value="Genomic_DNA"/>
</dbReference>
<reference evidence="1 2" key="2">
    <citation type="journal article" date="2022" name="Mol. Ecol. Resour.">
        <title>The genomes of chicory, endive, great burdock and yacon provide insights into Asteraceae paleo-polyploidization history and plant inulin production.</title>
        <authorList>
            <person name="Fan W."/>
            <person name="Wang S."/>
            <person name="Wang H."/>
            <person name="Wang A."/>
            <person name="Jiang F."/>
            <person name="Liu H."/>
            <person name="Zhao H."/>
            <person name="Xu D."/>
            <person name="Zhang Y."/>
        </authorList>
    </citation>
    <scope>NUCLEOTIDE SEQUENCE [LARGE SCALE GENOMIC DNA]</scope>
    <source>
        <strain evidence="2">cv. Yunnan</strain>
        <tissue evidence="1">Leaves</tissue>
    </source>
</reference>
<gene>
    <name evidence="1" type="ORF">L1987_80878</name>
</gene>
<protein>
    <submittedName>
        <fullName evidence="1">Uncharacterized protein</fullName>
    </submittedName>
</protein>